<dbReference type="Proteomes" id="UP001519460">
    <property type="component" value="Unassembled WGS sequence"/>
</dbReference>
<reference evidence="2 3" key="1">
    <citation type="journal article" date="2023" name="Sci. Data">
        <title>Genome assembly of the Korean intertidal mud-creeper Batillaria attramentaria.</title>
        <authorList>
            <person name="Patra A.K."/>
            <person name="Ho P.T."/>
            <person name="Jun S."/>
            <person name="Lee S.J."/>
            <person name="Kim Y."/>
            <person name="Won Y.J."/>
        </authorList>
    </citation>
    <scope>NUCLEOTIDE SEQUENCE [LARGE SCALE GENOMIC DNA]</scope>
    <source>
        <strain evidence="2">Wonlab-2016</strain>
    </source>
</reference>
<evidence type="ECO:0000313" key="2">
    <source>
        <dbReference type="EMBL" id="KAK7448744.1"/>
    </source>
</evidence>
<feature type="region of interest" description="Disordered" evidence="1">
    <location>
        <begin position="42"/>
        <end position="70"/>
    </location>
</feature>
<dbReference type="AlphaFoldDB" id="A0ABD0J189"/>
<organism evidence="2 3">
    <name type="scientific">Batillaria attramentaria</name>
    <dbReference type="NCBI Taxonomy" id="370345"/>
    <lineage>
        <taxon>Eukaryota</taxon>
        <taxon>Metazoa</taxon>
        <taxon>Spiralia</taxon>
        <taxon>Lophotrochozoa</taxon>
        <taxon>Mollusca</taxon>
        <taxon>Gastropoda</taxon>
        <taxon>Caenogastropoda</taxon>
        <taxon>Sorbeoconcha</taxon>
        <taxon>Cerithioidea</taxon>
        <taxon>Batillariidae</taxon>
        <taxon>Batillaria</taxon>
    </lineage>
</organism>
<accession>A0ABD0J189</accession>
<keyword evidence="3" id="KW-1185">Reference proteome</keyword>
<sequence length="70" mass="7949">MECFHSYLLVCSRQHSAFFGDARVSRQECSVASRSPWRRKTREVKQACVDPRHLPQHPDPPAGTAQGVEI</sequence>
<protein>
    <submittedName>
        <fullName evidence="2">Uncharacterized protein</fullName>
    </submittedName>
</protein>
<proteinExistence type="predicted"/>
<gene>
    <name evidence="2" type="ORF">BaRGS_00040084</name>
</gene>
<name>A0ABD0J189_9CAEN</name>
<evidence type="ECO:0000256" key="1">
    <source>
        <dbReference type="SAM" id="MobiDB-lite"/>
    </source>
</evidence>
<comment type="caution">
    <text evidence="2">The sequence shown here is derived from an EMBL/GenBank/DDBJ whole genome shotgun (WGS) entry which is preliminary data.</text>
</comment>
<dbReference type="EMBL" id="JACVVK020000757">
    <property type="protein sequence ID" value="KAK7448744.1"/>
    <property type="molecule type" value="Genomic_DNA"/>
</dbReference>
<evidence type="ECO:0000313" key="3">
    <source>
        <dbReference type="Proteomes" id="UP001519460"/>
    </source>
</evidence>